<dbReference type="Proteomes" id="UP000324326">
    <property type="component" value="Unassembled WGS sequence"/>
</dbReference>
<dbReference type="PANTHER" id="PTHR37813">
    <property type="entry name" value="FELS-2 PROPHAGE PROTEIN"/>
    <property type="match status" value="1"/>
</dbReference>
<dbReference type="PANTHER" id="PTHR37813:SF1">
    <property type="entry name" value="FELS-2 PROPHAGE PROTEIN"/>
    <property type="match status" value="1"/>
</dbReference>
<keyword evidence="1" id="KW-1188">Viral release from host cell</keyword>
<protein>
    <submittedName>
        <fullName evidence="3">Phage tail tape measure protein</fullName>
    </submittedName>
</protein>
<proteinExistence type="predicted"/>
<evidence type="ECO:0000313" key="4">
    <source>
        <dbReference type="Proteomes" id="UP000324326"/>
    </source>
</evidence>
<gene>
    <name evidence="3" type="ORF">DX927_06440</name>
</gene>
<dbReference type="InterPro" id="IPR010090">
    <property type="entry name" value="Phage_tape_meas"/>
</dbReference>
<organism evidence="3 4">
    <name type="scientific">Bacillus swezeyi</name>
    <dbReference type="NCBI Taxonomy" id="1925020"/>
    <lineage>
        <taxon>Bacteria</taxon>
        <taxon>Bacillati</taxon>
        <taxon>Bacillota</taxon>
        <taxon>Bacilli</taxon>
        <taxon>Bacillales</taxon>
        <taxon>Bacillaceae</taxon>
        <taxon>Bacillus</taxon>
    </lineage>
</organism>
<name>A0A5M8RPI2_9BACI</name>
<dbReference type="Pfam" id="PF10145">
    <property type="entry name" value="PhageMin_Tail"/>
    <property type="match status" value="1"/>
</dbReference>
<reference evidence="3 4" key="1">
    <citation type="submission" date="2018-08" db="EMBL/GenBank/DDBJ databases">
        <title>Bacillus phenotypic plasticity.</title>
        <authorList>
            <person name="Hurtado E."/>
        </authorList>
    </citation>
    <scope>NUCLEOTIDE SEQUENCE [LARGE SCALE GENOMIC DNA]</scope>
    <source>
        <strain evidence="3 4">427</strain>
    </source>
</reference>
<comment type="caution">
    <text evidence="3">The sequence shown here is derived from an EMBL/GenBank/DDBJ whole genome shotgun (WGS) entry which is preliminary data.</text>
</comment>
<evidence type="ECO:0000256" key="1">
    <source>
        <dbReference type="ARBA" id="ARBA00022612"/>
    </source>
</evidence>
<accession>A0A5M8RPI2</accession>
<dbReference type="EMBL" id="QSND01000002">
    <property type="protein sequence ID" value="KAA6450507.1"/>
    <property type="molecule type" value="Genomic_DNA"/>
</dbReference>
<evidence type="ECO:0000313" key="3">
    <source>
        <dbReference type="EMBL" id="KAA6450507.1"/>
    </source>
</evidence>
<feature type="domain" description="Phage tail tape measure protein" evidence="2">
    <location>
        <begin position="98"/>
        <end position="191"/>
    </location>
</feature>
<dbReference type="NCBIfam" id="TIGR01760">
    <property type="entry name" value="tape_meas_TP901"/>
    <property type="match status" value="1"/>
</dbReference>
<evidence type="ECO:0000259" key="2">
    <source>
        <dbReference type="Pfam" id="PF10145"/>
    </source>
</evidence>
<dbReference type="RefSeq" id="WP_148956481.1">
    <property type="nucleotide sequence ID" value="NZ_QSND01000002.1"/>
</dbReference>
<dbReference type="AlphaFoldDB" id="A0A5M8RPI2"/>
<sequence>MSAATVGEIRARMILDMSAWSRSRDRVRNDMTQMGRSSENLSKQMGLVQKASLAVGGAVVAGIGASVKTAADFEAAMSNVKAISGATGDEFEALKNIAAKMGAETKFTAVEAAEGLQYLAMAGFSVEDQIGSLPAVLNLASASNESLGRSADIVSNIMTGFGIKAEDSGHAVDVLVKTMTTANTDLGQLGERNCPAAWEQAA</sequence>